<organism evidence="14">
    <name type="scientific">Ceratitis capitata</name>
    <name type="common">Mediterranean fruit fly</name>
    <name type="synonym">Tephritis capitata</name>
    <dbReference type="NCBI Taxonomy" id="7213"/>
    <lineage>
        <taxon>Eukaryota</taxon>
        <taxon>Metazoa</taxon>
        <taxon>Ecdysozoa</taxon>
        <taxon>Arthropoda</taxon>
        <taxon>Hexapoda</taxon>
        <taxon>Insecta</taxon>
        <taxon>Pterygota</taxon>
        <taxon>Neoptera</taxon>
        <taxon>Endopterygota</taxon>
        <taxon>Diptera</taxon>
        <taxon>Brachycera</taxon>
        <taxon>Muscomorpha</taxon>
        <taxon>Tephritoidea</taxon>
        <taxon>Tephritidae</taxon>
        <taxon>Ceratitis</taxon>
        <taxon>Ceratitis</taxon>
    </lineage>
</organism>
<sequence length="326" mass="38305">MSKDRRCCVPKCGNTYLNNRDLKFYAFPPNPKLKLKWMENLKIKKMWNKYNYVCGIHFQDEAKCEMRLRKNAVPTLHLGYCGLVAHKYIRHYTVKRKCCVKSCKVQYTSKDLKTYSFPFSKNEKLAWARACNLPLPLPETDLYICERHFERKYASKKRLPIEAFPKFFLRDEDGDQNDGRRKIPGVETEEFLSVKLTHSRAIEDDSNNDISTEESEYLDPPPEVQQIQNLSAQIEGLKKRVIFLEKSGIYPQPRTSDECLTFAKMIVGSRKTEYTEKEKALAKKLRSNMFSNDYSFMKQGLGFRLPLLRAVKRKRNLPENDRNLIN</sequence>
<keyword evidence="10" id="KW-0539">Nucleus</keyword>
<evidence type="ECO:0000256" key="8">
    <source>
        <dbReference type="ARBA" id="ARBA00023125"/>
    </source>
</evidence>
<evidence type="ECO:0000256" key="6">
    <source>
        <dbReference type="ARBA" id="ARBA00023015"/>
    </source>
</evidence>
<name>W8BIH5_CERCA</name>
<dbReference type="GO" id="GO:0008270">
    <property type="term" value="F:zinc ion binding"/>
    <property type="evidence" value="ECO:0007669"/>
    <property type="project" value="UniProtKB-KW"/>
</dbReference>
<protein>
    <recommendedName>
        <fullName evidence="13">THAP-type domain-containing protein</fullName>
    </recommendedName>
</protein>
<feature type="domain" description="THAP-type" evidence="13">
    <location>
        <begin position="94"/>
        <end position="168"/>
    </location>
</feature>
<reference evidence="14" key="1">
    <citation type="submission" date="2013-07" db="EMBL/GenBank/DDBJ databases">
        <authorList>
            <person name="Geib S."/>
        </authorList>
    </citation>
    <scope>NUCLEOTIDE SEQUENCE</scope>
</reference>
<dbReference type="GO" id="GO:0043565">
    <property type="term" value="F:sequence-specific DNA binding"/>
    <property type="evidence" value="ECO:0007669"/>
    <property type="project" value="InterPro"/>
</dbReference>
<keyword evidence="6" id="KW-0805">Transcription regulation</keyword>
<evidence type="ECO:0000256" key="11">
    <source>
        <dbReference type="ARBA" id="ARBA00023306"/>
    </source>
</evidence>
<evidence type="ECO:0000259" key="13">
    <source>
        <dbReference type="PROSITE" id="PS50950"/>
    </source>
</evidence>
<dbReference type="InterPro" id="IPR006612">
    <property type="entry name" value="THAP_Znf"/>
</dbReference>
<reference evidence="14" key="2">
    <citation type="journal article" date="2014" name="BMC Genomics">
        <title>A genomic perspective to assessing quality of mass-reared SIT flies used in Mediterranean fruit fly (Ceratitis capitata) eradication in California.</title>
        <authorList>
            <person name="Calla B."/>
            <person name="Hall B."/>
            <person name="Hou S."/>
            <person name="Geib S.M."/>
        </authorList>
    </citation>
    <scope>NUCLEOTIDE SEQUENCE</scope>
</reference>
<comment type="subcellular location">
    <subcellularLocation>
        <location evidence="1">Nucleus</location>
        <location evidence="1">Nucleoplasm</location>
    </subcellularLocation>
</comment>
<evidence type="ECO:0000256" key="2">
    <source>
        <dbReference type="ARBA" id="ARBA00006177"/>
    </source>
</evidence>
<keyword evidence="11" id="KW-0131">Cell cycle</keyword>
<dbReference type="Pfam" id="PF05485">
    <property type="entry name" value="THAP"/>
    <property type="match status" value="2"/>
</dbReference>
<evidence type="ECO:0000256" key="10">
    <source>
        <dbReference type="ARBA" id="ARBA00023242"/>
    </source>
</evidence>
<evidence type="ECO:0000256" key="3">
    <source>
        <dbReference type="ARBA" id="ARBA00022723"/>
    </source>
</evidence>
<dbReference type="OrthoDB" id="5982876at2759"/>
<proteinExistence type="evidence at transcript level"/>
<dbReference type="SUPFAM" id="SSF57716">
    <property type="entry name" value="Glucocorticoid receptor-like (DNA-binding domain)"/>
    <property type="match status" value="2"/>
</dbReference>
<keyword evidence="4 12" id="KW-0863">Zinc-finger</keyword>
<comment type="similarity">
    <text evidence="2">Belongs to the THAP1 family.</text>
</comment>
<evidence type="ECO:0000256" key="1">
    <source>
        <dbReference type="ARBA" id="ARBA00004642"/>
    </source>
</evidence>
<dbReference type="PROSITE" id="PS50950">
    <property type="entry name" value="ZF_THAP"/>
    <property type="match status" value="2"/>
</dbReference>
<accession>W8BIH5</accession>
<dbReference type="PANTHER" id="PTHR46600">
    <property type="entry name" value="THAP DOMAIN-CONTAINING"/>
    <property type="match status" value="1"/>
</dbReference>
<keyword evidence="7" id="KW-0175">Coiled coil</keyword>
<keyword evidence="3" id="KW-0479">Metal-binding</keyword>
<feature type="domain" description="THAP-type" evidence="13">
    <location>
        <begin position="1"/>
        <end position="77"/>
    </location>
</feature>
<evidence type="ECO:0000256" key="12">
    <source>
        <dbReference type="PROSITE-ProRule" id="PRU00309"/>
    </source>
</evidence>
<keyword evidence="9" id="KW-0804">Transcription</keyword>
<keyword evidence="5" id="KW-0862">Zinc</keyword>
<dbReference type="SMART" id="SM00980">
    <property type="entry name" value="THAP"/>
    <property type="match status" value="2"/>
</dbReference>
<keyword evidence="8 12" id="KW-0238">DNA-binding</keyword>
<dbReference type="EMBL" id="GAMC01005485">
    <property type="protein sequence ID" value="JAC01071.1"/>
    <property type="molecule type" value="mRNA"/>
</dbReference>
<evidence type="ECO:0000256" key="9">
    <source>
        <dbReference type="ARBA" id="ARBA00023163"/>
    </source>
</evidence>
<evidence type="ECO:0000256" key="5">
    <source>
        <dbReference type="ARBA" id="ARBA00022833"/>
    </source>
</evidence>
<dbReference type="AlphaFoldDB" id="W8BIH5"/>
<dbReference type="GO" id="GO:0005654">
    <property type="term" value="C:nucleoplasm"/>
    <property type="evidence" value="ECO:0007669"/>
    <property type="project" value="UniProtKB-SubCell"/>
</dbReference>
<evidence type="ECO:0000256" key="4">
    <source>
        <dbReference type="ARBA" id="ARBA00022771"/>
    </source>
</evidence>
<dbReference type="PANTHER" id="PTHR46600:SF1">
    <property type="entry name" value="THAP DOMAIN-CONTAINING PROTEIN 1"/>
    <property type="match status" value="1"/>
</dbReference>
<evidence type="ECO:0000313" key="14">
    <source>
        <dbReference type="EMBL" id="JAC01071.1"/>
    </source>
</evidence>
<dbReference type="SMART" id="SM00692">
    <property type="entry name" value="DM3"/>
    <property type="match status" value="2"/>
</dbReference>
<dbReference type="InterPro" id="IPR026516">
    <property type="entry name" value="THAP1/10"/>
</dbReference>
<evidence type="ECO:0000256" key="7">
    <source>
        <dbReference type="ARBA" id="ARBA00023054"/>
    </source>
</evidence>